<name>A0A481W5V1_9CAUD</name>
<evidence type="ECO:0000313" key="2">
    <source>
        <dbReference type="Proteomes" id="UP000293575"/>
    </source>
</evidence>
<keyword evidence="2" id="KW-1185">Reference proteome</keyword>
<dbReference type="EMBL" id="MK473373">
    <property type="protein sequence ID" value="QBJ04464.1"/>
    <property type="molecule type" value="Genomic_DNA"/>
</dbReference>
<dbReference type="RefSeq" id="YP_009820440.1">
    <property type="nucleotide sequence ID" value="NC_048166.1"/>
</dbReference>
<organism evidence="1 2">
    <name type="scientific">Pseudomonas phage Lana</name>
    <dbReference type="NCBI Taxonomy" id="2530172"/>
    <lineage>
        <taxon>Viruses</taxon>
        <taxon>Duplodnaviria</taxon>
        <taxon>Heunggongvirae</taxon>
        <taxon>Uroviricota</taxon>
        <taxon>Caudoviricetes</taxon>
        <taxon>Lanavirus</taxon>
        <taxon>Lanavirus lana</taxon>
    </lineage>
</organism>
<evidence type="ECO:0000313" key="1">
    <source>
        <dbReference type="EMBL" id="QBJ04464.1"/>
    </source>
</evidence>
<dbReference type="KEGG" id="vg:55011876"/>
<dbReference type="GeneID" id="55011876"/>
<proteinExistence type="predicted"/>
<sequence>MSLKPPVEPTLLSRYLAYWDKNAHVDHHEVDCPNPECDERLKIRRPAKGSGEMWDSLAECPYCNGILFYESRPLRIDIAYKGKMERL</sequence>
<accession>A0A481W5V1</accession>
<protein>
    <submittedName>
        <fullName evidence="1">Uncharacterized protein</fullName>
    </submittedName>
</protein>
<dbReference type="Proteomes" id="UP000293575">
    <property type="component" value="Segment"/>
</dbReference>
<reference evidence="1" key="1">
    <citation type="submission" date="2019-01" db="EMBL/GenBank/DDBJ databases">
        <authorList>
            <person name="Hylling O."/>
            <person name="Carstens A.B."/>
            <person name="Hansen L.H."/>
        </authorList>
    </citation>
    <scope>NUCLEOTIDE SEQUENCE [LARGE SCALE GENOMIC DNA]</scope>
</reference>